<dbReference type="Pfam" id="PF06999">
    <property type="entry name" value="Suc_Fer-like"/>
    <property type="match status" value="1"/>
</dbReference>
<dbReference type="CDD" id="cd03062">
    <property type="entry name" value="TRX_Fd_Sucrase"/>
    <property type="match status" value="1"/>
</dbReference>
<dbReference type="PANTHER" id="PTHR31902">
    <property type="entry name" value="ACTIN PATCHES DISTAL PROTEIN 1"/>
    <property type="match status" value="1"/>
</dbReference>
<dbReference type="OrthoDB" id="10253744at2759"/>
<accession>A0A6A6AB60</accession>
<dbReference type="RefSeq" id="XP_033523205.1">
    <property type="nucleotide sequence ID" value="XM_033672418.1"/>
</dbReference>
<evidence type="ECO:0000256" key="3">
    <source>
        <dbReference type="SAM" id="MobiDB-lite"/>
    </source>
</evidence>
<evidence type="ECO:0000313" key="5">
    <source>
        <dbReference type="Proteomes" id="UP000799771"/>
    </source>
</evidence>
<keyword evidence="5" id="KW-1185">Reference proteome</keyword>
<dbReference type="Gene3D" id="3.40.30.10">
    <property type="entry name" value="Glutaredoxin"/>
    <property type="match status" value="1"/>
</dbReference>
<name>A0A6A6AB60_9PLEO</name>
<dbReference type="AlphaFoldDB" id="A0A6A6AB60"/>
<dbReference type="Proteomes" id="UP000799771">
    <property type="component" value="Unassembled WGS sequence"/>
</dbReference>
<dbReference type="GeneID" id="54412850"/>
<dbReference type="InterPro" id="IPR009737">
    <property type="entry name" value="Aim32/Apd1-like"/>
</dbReference>
<dbReference type="SUPFAM" id="SSF52833">
    <property type="entry name" value="Thioredoxin-like"/>
    <property type="match status" value="1"/>
</dbReference>
<feature type="compositionally biased region" description="Basic and acidic residues" evidence="3">
    <location>
        <begin position="317"/>
        <end position="331"/>
    </location>
</feature>
<evidence type="ECO:0000313" key="4">
    <source>
        <dbReference type="EMBL" id="KAF2128816.1"/>
    </source>
</evidence>
<feature type="region of interest" description="Disordered" evidence="3">
    <location>
        <begin position="317"/>
        <end position="338"/>
    </location>
</feature>
<dbReference type="PANTHER" id="PTHR31902:SF7">
    <property type="entry name" value="ALTERED INHERITANCE OF MITOCHONDRIA PROTEIN 32"/>
    <property type="match status" value="1"/>
</dbReference>
<evidence type="ECO:0000256" key="2">
    <source>
        <dbReference type="ARBA" id="ARBA00040895"/>
    </source>
</evidence>
<gene>
    <name evidence="4" type="ORF">P153DRAFT_423297</name>
</gene>
<comment type="similarity">
    <text evidence="1">Belongs to the AIM32 family.</text>
</comment>
<organism evidence="4 5">
    <name type="scientific">Dothidotthia symphoricarpi CBS 119687</name>
    <dbReference type="NCBI Taxonomy" id="1392245"/>
    <lineage>
        <taxon>Eukaryota</taxon>
        <taxon>Fungi</taxon>
        <taxon>Dikarya</taxon>
        <taxon>Ascomycota</taxon>
        <taxon>Pezizomycotina</taxon>
        <taxon>Dothideomycetes</taxon>
        <taxon>Pleosporomycetidae</taxon>
        <taxon>Pleosporales</taxon>
        <taxon>Dothidotthiaceae</taxon>
        <taxon>Dothidotthia</taxon>
    </lineage>
</organism>
<reference evidence="4" key="1">
    <citation type="journal article" date="2020" name="Stud. Mycol.">
        <title>101 Dothideomycetes genomes: a test case for predicting lifestyles and emergence of pathogens.</title>
        <authorList>
            <person name="Haridas S."/>
            <person name="Albert R."/>
            <person name="Binder M."/>
            <person name="Bloem J."/>
            <person name="Labutti K."/>
            <person name="Salamov A."/>
            <person name="Andreopoulos B."/>
            <person name="Baker S."/>
            <person name="Barry K."/>
            <person name="Bills G."/>
            <person name="Bluhm B."/>
            <person name="Cannon C."/>
            <person name="Castanera R."/>
            <person name="Culley D."/>
            <person name="Daum C."/>
            <person name="Ezra D."/>
            <person name="Gonzalez J."/>
            <person name="Henrissat B."/>
            <person name="Kuo A."/>
            <person name="Liang C."/>
            <person name="Lipzen A."/>
            <person name="Lutzoni F."/>
            <person name="Magnuson J."/>
            <person name="Mondo S."/>
            <person name="Nolan M."/>
            <person name="Ohm R."/>
            <person name="Pangilinan J."/>
            <person name="Park H.-J."/>
            <person name="Ramirez L."/>
            <person name="Alfaro M."/>
            <person name="Sun H."/>
            <person name="Tritt A."/>
            <person name="Yoshinaga Y."/>
            <person name="Zwiers L.-H."/>
            <person name="Turgeon B."/>
            <person name="Goodwin S."/>
            <person name="Spatafora J."/>
            <person name="Crous P."/>
            <person name="Grigoriev I."/>
        </authorList>
    </citation>
    <scope>NUCLEOTIDE SEQUENCE</scope>
    <source>
        <strain evidence="4">CBS 119687</strain>
    </source>
</reference>
<protein>
    <recommendedName>
        <fullName evidence="2">Altered inheritance of mitochondria protein 32</fullName>
    </recommendedName>
</protein>
<sequence length="338" mass="35635">MFPRAPLHIARTRIYTNTLQRFPPSRLQSTSTIPVTQTCPSPTCACAATPADLDIDRAAPLLNTMAAYAQHVVVCTGKEDWSSNIEQEEGGTGEFVRGLKGVVGRGGEGFDPFNNILITASSLPTNNTPQNTTTTSALLFPAFKRIQAIPHDPSSLANFSSAFLKAQTLHPMHAPLSPPQKAALTRQPALTPLFATTPITTPTILICGHGSRDSRCGILGPILHAAFKAELQRRGIEGEVAQISHIGGHKYAGNVIVYVPPNAGGALAGAGVWYGRVGPEQVEGVVGETVVRGRVVGELLRGGITGEGGSLGRVVEDGMRKDGGEGEEGLRLRARARG</sequence>
<dbReference type="InterPro" id="IPR036249">
    <property type="entry name" value="Thioredoxin-like_sf"/>
</dbReference>
<proteinExistence type="inferred from homology"/>
<dbReference type="EMBL" id="ML977507">
    <property type="protein sequence ID" value="KAF2128816.1"/>
    <property type="molecule type" value="Genomic_DNA"/>
</dbReference>
<evidence type="ECO:0000256" key="1">
    <source>
        <dbReference type="ARBA" id="ARBA00038208"/>
    </source>
</evidence>